<dbReference type="Gene3D" id="3.30.70.3490">
    <property type="match status" value="1"/>
</dbReference>
<evidence type="ECO:0000313" key="5">
    <source>
        <dbReference type="EMBL" id="KAK7586239.1"/>
    </source>
</evidence>
<keyword evidence="6" id="KW-1185">Reference proteome</keyword>
<evidence type="ECO:0000256" key="2">
    <source>
        <dbReference type="RuleBase" id="RU003844"/>
    </source>
</evidence>
<comment type="caution">
    <text evidence="5">The sequence shown here is derived from an EMBL/GenBank/DDBJ whole genome shotgun (WGS) entry which is preliminary data.</text>
</comment>
<dbReference type="GO" id="GO:0016020">
    <property type="term" value="C:membrane"/>
    <property type="evidence" value="ECO:0007669"/>
    <property type="project" value="TreeGrafter"/>
</dbReference>
<reference evidence="5 6" key="1">
    <citation type="submission" date="2024-03" db="EMBL/GenBank/DDBJ databases">
        <title>Adaptation during the transition from Ophiocordyceps entomopathogen to insect associate is accompanied by gene loss and intensified selection.</title>
        <authorList>
            <person name="Ward C.M."/>
            <person name="Onetto C.A."/>
            <person name="Borneman A.R."/>
        </authorList>
    </citation>
    <scope>NUCLEOTIDE SEQUENCE [LARGE SCALE GENOMIC DNA]</scope>
    <source>
        <strain evidence="5">AWRI1</strain>
        <tissue evidence="5">Single Adult Female</tissue>
    </source>
</reference>
<protein>
    <recommendedName>
        <fullName evidence="3">Oxysterol-binding protein</fullName>
    </recommendedName>
</protein>
<dbReference type="GO" id="GO:0032934">
    <property type="term" value="F:sterol binding"/>
    <property type="evidence" value="ECO:0007669"/>
    <property type="project" value="TreeGrafter"/>
</dbReference>
<feature type="compositionally biased region" description="Polar residues" evidence="4">
    <location>
        <begin position="44"/>
        <end position="69"/>
    </location>
</feature>
<proteinExistence type="inferred from homology"/>
<dbReference type="InterPro" id="IPR037239">
    <property type="entry name" value="OSBP_sf"/>
</dbReference>
<dbReference type="Gene3D" id="2.40.160.120">
    <property type="match status" value="1"/>
</dbReference>
<dbReference type="GO" id="GO:0005829">
    <property type="term" value="C:cytosol"/>
    <property type="evidence" value="ECO:0007669"/>
    <property type="project" value="TreeGrafter"/>
</dbReference>
<dbReference type="InterPro" id="IPR000648">
    <property type="entry name" value="Oxysterol-bd"/>
</dbReference>
<keyword evidence="1" id="KW-0446">Lipid-binding</keyword>
<dbReference type="FunFam" id="2.40.160.120:FF:000014">
    <property type="entry name" value="Oxysterol-binding protein"/>
    <property type="match status" value="1"/>
</dbReference>
<dbReference type="EMBL" id="JBBCAQ010000027">
    <property type="protein sequence ID" value="KAK7586239.1"/>
    <property type="molecule type" value="Genomic_DNA"/>
</dbReference>
<dbReference type="Gene3D" id="1.10.287.2720">
    <property type="match status" value="1"/>
</dbReference>
<dbReference type="PANTHER" id="PTHR10972">
    <property type="entry name" value="OXYSTEROL-BINDING PROTEIN-RELATED"/>
    <property type="match status" value="1"/>
</dbReference>
<dbReference type="GO" id="GO:0006869">
    <property type="term" value="P:lipid transport"/>
    <property type="evidence" value="ECO:0007669"/>
    <property type="project" value="UniProtKB-KW"/>
</dbReference>
<keyword evidence="3" id="KW-0445">Lipid transport</keyword>
<dbReference type="FunFam" id="1.10.287.2720:FF:000001">
    <property type="entry name" value="Oxysterol-binding OBPalpha"/>
    <property type="match status" value="1"/>
</dbReference>
<gene>
    <name evidence="5" type="ORF">V9T40_004115</name>
</gene>
<sequence>MLRILKLATSFSKESDPADGDLSSESKTKTNPSDDDERRLASGHSPTLTPQRSVSASMNNDNVTSANENDSSRESVSIKGGRTNSAPEVPLLPDGNIDFDALYEDPNENELLVESQGSVVKHLISQVKIGMDLTKVVLPTFILERRSLLEMYADCFAHPDVFLKAAELETPRDRMVQIVRWYLSSFHASRKSAVAKKPYNPILGEVFQCWWNLENDSDQPGSAEINKDGPIPWCNNNQLVFIAEQVSHHPPISAFYAEHPCKKVSLCAHVWTKSKFLGLSIGVHNIGCGTVRLLDRKEEYISSFPNGYGRSILTVPWIELGGSTSIKCPQTGYYCNIEFLTKPFYGGKKHRISGEIFAPKDKKPFLTITGEWNGSMEAKWTEGSTESFVDTRRLPIIKKRVRRIEEQSENESRKIWKEVTLGLKYNNVDQATNAKIYIEQKQRDEAQARKEKNETWEPRFFYEEDGAWHYKNPLEKRMNVQITRPPTSSS</sequence>
<organism evidence="5 6">
    <name type="scientific">Parthenolecanium corni</name>
    <dbReference type="NCBI Taxonomy" id="536013"/>
    <lineage>
        <taxon>Eukaryota</taxon>
        <taxon>Metazoa</taxon>
        <taxon>Ecdysozoa</taxon>
        <taxon>Arthropoda</taxon>
        <taxon>Hexapoda</taxon>
        <taxon>Insecta</taxon>
        <taxon>Pterygota</taxon>
        <taxon>Neoptera</taxon>
        <taxon>Paraneoptera</taxon>
        <taxon>Hemiptera</taxon>
        <taxon>Sternorrhyncha</taxon>
        <taxon>Coccoidea</taxon>
        <taxon>Coccidae</taxon>
        <taxon>Parthenolecanium</taxon>
    </lineage>
</organism>
<accession>A0AAN9TEH0</accession>
<dbReference type="SUPFAM" id="SSF144000">
    <property type="entry name" value="Oxysterol-binding protein-like"/>
    <property type="match status" value="1"/>
</dbReference>
<dbReference type="GO" id="GO:0005794">
    <property type="term" value="C:Golgi apparatus"/>
    <property type="evidence" value="ECO:0007669"/>
    <property type="project" value="TreeGrafter"/>
</dbReference>
<dbReference type="PROSITE" id="PS01013">
    <property type="entry name" value="OSBP"/>
    <property type="match status" value="1"/>
</dbReference>
<dbReference type="PANTHER" id="PTHR10972:SF200">
    <property type="entry name" value="OXYSTEROL-BINDING PROTEIN-RELATED PROTEIN 9"/>
    <property type="match status" value="1"/>
</dbReference>
<feature type="region of interest" description="Disordered" evidence="4">
    <location>
        <begin position="1"/>
        <end position="91"/>
    </location>
</feature>
<dbReference type="InterPro" id="IPR018494">
    <property type="entry name" value="Oxysterol-bd_CS"/>
</dbReference>
<evidence type="ECO:0000256" key="4">
    <source>
        <dbReference type="SAM" id="MobiDB-lite"/>
    </source>
</evidence>
<evidence type="ECO:0000256" key="1">
    <source>
        <dbReference type="ARBA" id="ARBA00023121"/>
    </source>
</evidence>
<dbReference type="AlphaFoldDB" id="A0AAN9TEH0"/>
<comment type="similarity">
    <text evidence="2">Belongs to the OSBP family.</text>
</comment>
<keyword evidence="3" id="KW-0813">Transport</keyword>
<evidence type="ECO:0000256" key="3">
    <source>
        <dbReference type="RuleBase" id="RU003845"/>
    </source>
</evidence>
<evidence type="ECO:0000313" key="6">
    <source>
        <dbReference type="Proteomes" id="UP001367676"/>
    </source>
</evidence>
<dbReference type="Pfam" id="PF01237">
    <property type="entry name" value="Oxysterol_BP"/>
    <property type="match status" value="1"/>
</dbReference>
<dbReference type="Proteomes" id="UP001367676">
    <property type="component" value="Unassembled WGS sequence"/>
</dbReference>
<name>A0AAN9TEH0_9HEMI</name>